<organism evidence="3 4">
    <name type="scientific">Solemya elarraichensis gill symbiont</name>
    <dbReference type="NCBI Taxonomy" id="1918949"/>
    <lineage>
        <taxon>Bacteria</taxon>
        <taxon>Pseudomonadati</taxon>
        <taxon>Pseudomonadota</taxon>
        <taxon>Gammaproteobacteria</taxon>
        <taxon>sulfur-oxidizing symbionts</taxon>
    </lineage>
</organism>
<keyword evidence="2" id="KW-0732">Signal</keyword>
<name>A0A1T2LB14_9GAMM</name>
<feature type="chain" id="PRO_5012210815" evidence="2">
    <location>
        <begin position="25"/>
        <end position="251"/>
    </location>
</feature>
<evidence type="ECO:0000313" key="3">
    <source>
        <dbReference type="EMBL" id="OOZ42260.1"/>
    </source>
</evidence>
<feature type="signal peptide" evidence="2">
    <location>
        <begin position="1"/>
        <end position="24"/>
    </location>
</feature>
<accession>A0A1T2LB14</accession>
<dbReference type="OrthoDB" id="5625900at2"/>
<gene>
    <name evidence="3" type="ORF">BOW52_03550</name>
</gene>
<dbReference type="AlphaFoldDB" id="A0A1T2LB14"/>
<comment type="caution">
    <text evidence="3">The sequence shown here is derived from an EMBL/GenBank/DDBJ whole genome shotgun (WGS) entry which is preliminary data.</text>
</comment>
<proteinExistence type="predicted"/>
<sequence>MQKQYKIRVGQLCSALLVTAIAQAAVAQNAPQFRPMDAPPWAGQQQSEPLFAPPDYRRSPPPRRSAPPALPQGAYGPPPGYQQPAPQQGPYGPPPGYGQPAPQQGPYGPPPGYGQQGPYSAPRGYGAYPPPRSPRNRNRGRSWSDGPSGWFGRDNGPGGDWFKGKRKPWRGDNPWDWVDMDDPKDSMSDGWDDMLNAPSRMGEMPGGWYAPTVSVPNPVDVTEELGDAAKDVPGQMDDMREDNMDRNLNRD</sequence>
<dbReference type="Proteomes" id="UP000190198">
    <property type="component" value="Unassembled WGS sequence"/>
</dbReference>
<feature type="region of interest" description="Disordered" evidence="1">
    <location>
        <begin position="228"/>
        <end position="251"/>
    </location>
</feature>
<dbReference type="RefSeq" id="WP_078476473.1">
    <property type="nucleotide sequence ID" value="NZ_MPRK01000043.1"/>
</dbReference>
<feature type="region of interest" description="Disordered" evidence="1">
    <location>
        <begin position="35"/>
        <end position="199"/>
    </location>
</feature>
<reference evidence="3 4" key="1">
    <citation type="submission" date="2016-11" db="EMBL/GenBank/DDBJ databases">
        <title>Mixed transmission modes and dynamic genome evolution in an obligate animal-bacterial symbiosis.</title>
        <authorList>
            <person name="Russell S.L."/>
            <person name="Corbett-Detig R.B."/>
            <person name="Cavanaugh C.M."/>
        </authorList>
    </citation>
    <scope>NUCLEOTIDE SEQUENCE [LARGE SCALE GENOMIC DNA]</scope>
    <source>
        <strain evidence="3">Sp-SM6</strain>
    </source>
</reference>
<dbReference type="EMBL" id="MPRK01000043">
    <property type="protein sequence ID" value="OOZ42260.1"/>
    <property type="molecule type" value="Genomic_DNA"/>
</dbReference>
<feature type="compositionally biased region" description="Pro residues" evidence="1">
    <location>
        <begin position="62"/>
        <end position="81"/>
    </location>
</feature>
<feature type="compositionally biased region" description="Basic and acidic residues" evidence="1">
    <location>
        <begin position="237"/>
        <end position="251"/>
    </location>
</feature>
<protein>
    <submittedName>
        <fullName evidence="3">Uncharacterized protein</fullName>
    </submittedName>
</protein>
<evidence type="ECO:0000256" key="2">
    <source>
        <dbReference type="SAM" id="SignalP"/>
    </source>
</evidence>
<keyword evidence="4" id="KW-1185">Reference proteome</keyword>
<evidence type="ECO:0000256" key="1">
    <source>
        <dbReference type="SAM" id="MobiDB-lite"/>
    </source>
</evidence>
<evidence type="ECO:0000313" key="4">
    <source>
        <dbReference type="Proteomes" id="UP000190198"/>
    </source>
</evidence>